<dbReference type="InterPro" id="IPR018236">
    <property type="entry name" value="SAICAR_synthetase_CS"/>
</dbReference>
<accession>A0AAD1CLJ4</accession>
<dbReference type="GO" id="GO:0004639">
    <property type="term" value="F:phosphoribosylaminoimidazolesuccinocarboxamide synthase activity"/>
    <property type="evidence" value="ECO:0007669"/>
    <property type="project" value="UniProtKB-UniRule"/>
</dbReference>
<protein>
    <recommendedName>
        <fullName evidence="8">Phosphoribosylaminoimidazole-succinocarboxamide synthase</fullName>
        <ecNumber evidence="8">6.3.2.6</ecNumber>
    </recommendedName>
    <alternativeName>
        <fullName evidence="8">SAICAR synthetase</fullName>
    </alternativeName>
</protein>
<dbReference type="HAMAP" id="MF_00137">
    <property type="entry name" value="SAICAR_synth"/>
    <property type="match status" value="1"/>
</dbReference>
<comment type="catalytic activity">
    <reaction evidence="7 8">
        <text>5-amino-1-(5-phospho-D-ribosyl)imidazole-4-carboxylate + L-aspartate + ATP = (2S)-2-[5-amino-1-(5-phospho-beta-D-ribosyl)imidazole-4-carboxamido]succinate + ADP + phosphate + 2 H(+)</text>
        <dbReference type="Rhea" id="RHEA:22628"/>
        <dbReference type="ChEBI" id="CHEBI:15378"/>
        <dbReference type="ChEBI" id="CHEBI:29991"/>
        <dbReference type="ChEBI" id="CHEBI:30616"/>
        <dbReference type="ChEBI" id="CHEBI:43474"/>
        <dbReference type="ChEBI" id="CHEBI:58443"/>
        <dbReference type="ChEBI" id="CHEBI:77657"/>
        <dbReference type="ChEBI" id="CHEBI:456216"/>
        <dbReference type="EC" id="6.3.2.6"/>
    </reaction>
</comment>
<dbReference type="SUPFAM" id="SSF56104">
    <property type="entry name" value="SAICAR synthase-like"/>
    <property type="match status" value="1"/>
</dbReference>
<dbReference type="InterPro" id="IPR001636">
    <property type="entry name" value="SAICAR_synth"/>
</dbReference>
<dbReference type="Proteomes" id="UP000262607">
    <property type="component" value="Chromosome"/>
</dbReference>
<dbReference type="InterPro" id="IPR050089">
    <property type="entry name" value="SAICAR_synthetase"/>
</dbReference>
<dbReference type="AlphaFoldDB" id="A0AAD1CLJ4"/>
<dbReference type="PANTHER" id="PTHR43599">
    <property type="entry name" value="MULTIFUNCTIONAL PROTEIN ADE2"/>
    <property type="match status" value="1"/>
</dbReference>
<dbReference type="InterPro" id="IPR028923">
    <property type="entry name" value="SAICAR_synt/ADE2_N"/>
</dbReference>
<dbReference type="PROSITE" id="PS01057">
    <property type="entry name" value="SAICAR_SYNTHETASE_1"/>
    <property type="match status" value="1"/>
</dbReference>
<dbReference type="PANTHER" id="PTHR43599:SF3">
    <property type="entry name" value="SI:DKEY-6E2.2"/>
    <property type="match status" value="1"/>
</dbReference>
<reference evidence="10 11" key="1">
    <citation type="submission" date="2014-06" db="EMBL/GenBank/DDBJ databases">
        <title>Genome sequence of the intracellular symbiont Blattabacterium cuenoti, strain CPU2 from the wood feeding cockroach Cryptocercus punctulatus.</title>
        <authorList>
            <person name="Kinjo Y."/>
            <person name="Ohkuma M."/>
            <person name="Tokuda G."/>
        </authorList>
    </citation>
    <scope>NUCLEOTIDE SEQUENCE [LARGE SCALE GENOMIC DNA]</scope>
    <source>
        <strain evidence="10 11">CPU2</strain>
    </source>
</reference>
<comment type="pathway">
    <text evidence="1 8">Purine metabolism; IMP biosynthesis via de novo pathway; 5-amino-1-(5-phospho-D-ribosyl)imidazole-4-carboxamide from 5-amino-1-(5-phospho-D-ribosyl)imidazole-4-carboxylate: step 1/2.</text>
</comment>
<dbReference type="GO" id="GO:0005524">
    <property type="term" value="F:ATP binding"/>
    <property type="evidence" value="ECO:0007669"/>
    <property type="project" value="UniProtKB-KW"/>
</dbReference>
<dbReference type="CDD" id="cd01415">
    <property type="entry name" value="SAICAR_synt_PurC"/>
    <property type="match status" value="1"/>
</dbReference>
<comment type="similarity">
    <text evidence="2 8">Belongs to the SAICAR synthetase family.</text>
</comment>
<sequence>MIIMSSMIKKKYLLEGKTKKIYSTDNPDEIIIHYKDSITSLNGLKKELLQDKGILNNEITTLIFKFLKDYGVRNHFIRKINNREQLCYKVDMIPLEFVVRNIVAGSMSRRLNINEGITIDNPIIEIFYKNDGLKDPWLNHHHAVFLNLISYEELNKINQIVSNINNILKKYFLDKNILLVDFKIEFGKNKKNQILLSDEISPDTCRLWDKKTMKKLDKDRFRNELNDKEEVIDTYMEILKRLNAG</sequence>
<dbReference type="PROSITE" id="PS01058">
    <property type="entry name" value="SAICAR_SYNTHETASE_2"/>
    <property type="match status" value="1"/>
</dbReference>
<dbReference type="Gene3D" id="3.30.470.20">
    <property type="entry name" value="ATP-grasp fold, B domain"/>
    <property type="match status" value="1"/>
</dbReference>
<dbReference type="GO" id="GO:0006189">
    <property type="term" value="P:'de novo' IMP biosynthetic process"/>
    <property type="evidence" value="ECO:0007669"/>
    <property type="project" value="UniProtKB-UniRule"/>
</dbReference>
<proteinExistence type="inferred from homology"/>
<evidence type="ECO:0000256" key="3">
    <source>
        <dbReference type="ARBA" id="ARBA00022598"/>
    </source>
</evidence>
<dbReference type="GO" id="GO:0009236">
    <property type="term" value="P:cobalamin biosynthetic process"/>
    <property type="evidence" value="ECO:0007669"/>
    <property type="project" value="InterPro"/>
</dbReference>
<evidence type="ECO:0000256" key="5">
    <source>
        <dbReference type="ARBA" id="ARBA00022755"/>
    </source>
</evidence>
<dbReference type="InterPro" id="IPR033934">
    <property type="entry name" value="SAICAR_synt_PurC"/>
</dbReference>
<evidence type="ECO:0000256" key="8">
    <source>
        <dbReference type="HAMAP-Rule" id="MF_00137"/>
    </source>
</evidence>
<evidence type="ECO:0000313" key="10">
    <source>
        <dbReference type="EMBL" id="BBA17659.1"/>
    </source>
</evidence>
<dbReference type="EC" id="6.3.2.6" evidence="8"/>
<organism evidence="10 11">
    <name type="scientific">Blattabacterium punctulatus CPU2</name>
    <dbReference type="NCBI Taxonomy" id="1457032"/>
    <lineage>
        <taxon>Bacteria</taxon>
        <taxon>Pseudomonadati</taxon>
        <taxon>Bacteroidota</taxon>
        <taxon>Flavobacteriia</taxon>
        <taxon>Flavobacteriales</taxon>
        <taxon>Blattabacteriaceae</taxon>
        <taxon>Blattabacterium</taxon>
    </lineage>
</organism>
<dbReference type="NCBIfam" id="TIGR00081">
    <property type="entry name" value="purC"/>
    <property type="match status" value="1"/>
</dbReference>
<keyword evidence="4 8" id="KW-0547">Nucleotide-binding</keyword>
<keyword evidence="3 8" id="KW-0436">Ligase</keyword>
<evidence type="ECO:0000256" key="7">
    <source>
        <dbReference type="ARBA" id="ARBA00048475"/>
    </source>
</evidence>
<evidence type="ECO:0000259" key="9">
    <source>
        <dbReference type="Pfam" id="PF01259"/>
    </source>
</evidence>
<name>A0AAD1CLJ4_9FLAO</name>
<dbReference type="Pfam" id="PF01259">
    <property type="entry name" value="SAICAR_synt"/>
    <property type="match status" value="1"/>
</dbReference>
<dbReference type="EMBL" id="AP014610">
    <property type="protein sequence ID" value="BBA17659.1"/>
    <property type="molecule type" value="Genomic_DNA"/>
</dbReference>
<evidence type="ECO:0000256" key="4">
    <source>
        <dbReference type="ARBA" id="ARBA00022741"/>
    </source>
</evidence>
<keyword evidence="5 8" id="KW-0658">Purine biosynthesis</keyword>
<feature type="domain" description="SAICAR synthetase/ADE2 N-terminal" evidence="9">
    <location>
        <begin position="13"/>
        <end position="234"/>
    </location>
</feature>
<gene>
    <name evidence="8 10" type="primary">purC</name>
    <name evidence="10" type="ORF">CPU2_149</name>
</gene>
<dbReference type="FunFam" id="3.30.470.20:FF:000006">
    <property type="entry name" value="Phosphoribosylaminoimidazole-succinocarboxamide synthase"/>
    <property type="match status" value="1"/>
</dbReference>
<dbReference type="Gene3D" id="3.30.200.20">
    <property type="entry name" value="Phosphorylase Kinase, domain 1"/>
    <property type="match status" value="1"/>
</dbReference>
<evidence type="ECO:0000256" key="1">
    <source>
        <dbReference type="ARBA" id="ARBA00004672"/>
    </source>
</evidence>
<evidence type="ECO:0000313" key="11">
    <source>
        <dbReference type="Proteomes" id="UP000262607"/>
    </source>
</evidence>
<evidence type="ECO:0000256" key="6">
    <source>
        <dbReference type="ARBA" id="ARBA00022840"/>
    </source>
</evidence>
<evidence type="ECO:0000256" key="2">
    <source>
        <dbReference type="ARBA" id="ARBA00010190"/>
    </source>
</evidence>
<keyword evidence="6 8" id="KW-0067">ATP-binding</keyword>